<evidence type="ECO:0000256" key="1">
    <source>
        <dbReference type="ARBA" id="ARBA00001772"/>
    </source>
</evidence>
<dbReference type="Pfam" id="PF13180">
    <property type="entry name" value="PDZ_2"/>
    <property type="match status" value="1"/>
</dbReference>
<evidence type="ECO:0000256" key="12">
    <source>
        <dbReference type="ARBA" id="ARBA00023016"/>
    </source>
</evidence>
<keyword evidence="10" id="KW-0378">Hydrolase</keyword>
<feature type="domain" description="PDZ" evidence="16">
    <location>
        <begin position="399"/>
        <end position="471"/>
    </location>
</feature>
<dbReference type="EMBL" id="SSTI01000002">
    <property type="protein sequence ID" value="THG41763.1"/>
    <property type="molecule type" value="Genomic_DNA"/>
</dbReference>
<dbReference type="InterPro" id="IPR009003">
    <property type="entry name" value="Peptidase_S1_PA"/>
</dbReference>
<dbReference type="Pfam" id="PF13365">
    <property type="entry name" value="Trypsin_2"/>
    <property type="match status" value="1"/>
</dbReference>
<comment type="catalytic activity">
    <reaction evidence="1">
        <text>Acts on substrates that are at least partially unfolded. The cleavage site P1 residue is normally between a pair of hydrophobic residues, such as Val-|-Val.</text>
        <dbReference type="EC" id="3.4.21.107"/>
    </reaction>
</comment>
<evidence type="ECO:0000256" key="2">
    <source>
        <dbReference type="ARBA" id="ARBA00004418"/>
    </source>
</evidence>
<keyword evidence="9" id="KW-0574">Periplasm</keyword>
<keyword evidence="6" id="KW-0645">Protease</keyword>
<evidence type="ECO:0000256" key="7">
    <source>
        <dbReference type="ARBA" id="ARBA00022729"/>
    </source>
</evidence>
<evidence type="ECO:0000256" key="13">
    <source>
        <dbReference type="ARBA" id="ARBA00032850"/>
    </source>
</evidence>
<dbReference type="Gene3D" id="2.30.42.10">
    <property type="match status" value="2"/>
</dbReference>
<dbReference type="SUPFAM" id="SSF50156">
    <property type="entry name" value="PDZ domain-like"/>
    <property type="match status" value="2"/>
</dbReference>
<comment type="similarity">
    <text evidence="3">Belongs to the peptidase S1C family.</text>
</comment>
<dbReference type="Proteomes" id="UP000308038">
    <property type="component" value="Unassembled WGS sequence"/>
</dbReference>
<dbReference type="SUPFAM" id="SSF50494">
    <property type="entry name" value="Trypsin-like serine proteases"/>
    <property type="match status" value="1"/>
</dbReference>
<keyword evidence="7 15" id="KW-0732">Signal</keyword>
<reference evidence="17 18" key="1">
    <citation type="submission" date="2019-04" db="EMBL/GenBank/DDBJ databases">
        <title>Microbes associate with the intestines of laboratory mice.</title>
        <authorList>
            <person name="Navarre W."/>
            <person name="Wong E."/>
            <person name="Huang K.C."/>
            <person name="Tropini C."/>
            <person name="Ng K."/>
            <person name="Yu B."/>
        </authorList>
    </citation>
    <scope>NUCLEOTIDE SEQUENCE [LARGE SCALE GENOMIC DNA]</scope>
    <source>
        <strain evidence="17 18">NM83_B4-11</strain>
    </source>
</reference>
<protein>
    <recommendedName>
        <fullName evidence="5">Probable periplasmic serine endoprotease DegP-like</fullName>
        <ecNumber evidence="4">3.4.21.107</ecNumber>
    </recommendedName>
    <alternativeName>
        <fullName evidence="13">Protease Do</fullName>
    </alternativeName>
</protein>
<dbReference type="InterPro" id="IPR001940">
    <property type="entry name" value="Peptidase_S1C"/>
</dbReference>
<evidence type="ECO:0000259" key="16">
    <source>
        <dbReference type="PROSITE" id="PS50106"/>
    </source>
</evidence>
<sequence>MRYAYALTGALLLGGTAASLALQHPASAQSAQNEPGTMQASAPRAGAPMSFADLVAKLQPAVVNISTDQKVTVAQPANPFAGTPFAELFGQFGGRGGQNGAPITREAQSLGSGFIISPDGYVVTNNHVVAPGNRQATVEAIRVTLPDRKEYVAKLVGRDTASDLALLKIDAPGPLPYVRFGDSARARVGDWVVAIGNPFGLGGTVTAGIVSAVHRVTGQGGANDRFIQTDASINQGNSGGPMFNLNGEVIGINSQIFSQSGGNIGIGFAIPAEDAKPIIDTLMKGKPVQRGYIGVQIQPLNDDIAAALGLPKNSGEIIARAEPGGPAAKGGLRAGDVVTRVNGEQVTPETTLSYLVANVAPGQQAKLDVIRDGKPTTVTVTTTVRPAEEQLAQQLGGGDDSFGEDSEGPAVPASNSIGVTVQPLTPTIARQVGVDSTVQGAVISAVDPSSDAGRKLRRGDVIVSINSTPVRTAADIARGVQAAKSANRPQVLLSVVRGRNPPAFIAVKIK</sequence>
<evidence type="ECO:0000256" key="10">
    <source>
        <dbReference type="ARBA" id="ARBA00022801"/>
    </source>
</evidence>
<evidence type="ECO:0000256" key="9">
    <source>
        <dbReference type="ARBA" id="ARBA00022764"/>
    </source>
</evidence>
<evidence type="ECO:0000313" key="18">
    <source>
        <dbReference type="Proteomes" id="UP000308038"/>
    </source>
</evidence>
<feature type="domain" description="PDZ" evidence="16">
    <location>
        <begin position="282"/>
        <end position="355"/>
    </location>
</feature>
<evidence type="ECO:0000256" key="4">
    <source>
        <dbReference type="ARBA" id="ARBA00013035"/>
    </source>
</evidence>
<evidence type="ECO:0000256" key="5">
    <source>
        <dbReference type="ARBA" id="ARBA00013958"/>
    </source>
</evidence>
<evidence type="ECO:0000256" key="3">
    <source>
        <dbReference type="ARBA" id="ARBA00010541"/>
    </source>
</evidence>
<dbReference type="PROSITE" id="PS50106">
    <property type="entry name" value="PDZ"/>
    <property type="match status" value="2"/>
</dbReference>
<dbReference type="PANTHER" id="PTHR22939:SF130">
    <property type="entry name" value="PERIPLASMIC SERINE ENDOPROTEASE DEGP-LIKE-RELATED"/>
    <property type="match status" value="1"/>
</dbReference>
<feature type="signal peptide" evidence="15">
    <location>
        <begin position="1"/>
        <end position="21"/>
    </location>
</feature>
<evidence type="ECO:0000256" key="6">
    <source>
        <dbReference type="ARBA" id="ARBA00022670"/>
    </source>
</evidence>
<evidence type="ECO:0000256" key="15">
    <source>
        <dbReference type="SAM" id="SignalP"/>
    </source>
</evidence>
<evidence type="ECO:0000256" key="11">
    <source>
        <dbReference type="ARBA" id="ARBA00022825"/>
    </source>
</evidence>
<dbReference type="PRINTS" id="PR00834">
    <property type="entry name" value="PROTEASES2C"/>
</dbReference>
<accession>A0ABY2QN97</accession>
<keyword evidence="8" id="KW-0677">Repeat</keyword>
<gene>
    <name evidence="17" type="ORF">E5988_03930</name>
</gene>
<comment type="caution">
    <text evidence="17">The sequence shown here is derived from an EMBL/GenBank/DDBJ whole genome shotgun (WGS) entry which is preliminary data.</text>
</comment>
<dbReference type="EC" id="3.4.21.107" evidence="4"/>
<feature type="chain" id="PRO_5046446172" description="Probable periplasmic serine endoprotease DegP-like" evidence="15">
    <location>
        <begin position="22"/>
        <end position="510"/>
    </location>
</feature>
<dbReference type="PANTHER" id="PTHR22939">
    <property type="entry name" value="SERINE PROTEASE FAMILY S1C HTRA-RELATED"/>
    <property type="match status" value="1"/>
</dbReference>
<evidence type="ECO:0000256" key="8">
    <source>
        <dbReference type="ARBA" id="ARBA00022737"/>
    </source>
</evidence>
<dbReference type="InterPro" id="IPR036034">
    <property type="entry name" value="PDZ_sf"/>
</dbReference>
<dbReference type="Gene3D" id="2.40.10.120">
    <property type="match status" value="1"/>
</dbReference>
<comment type="subcellular location">
    <subcellularLocation>
        <location evidence="2">Periplasm</location>
    </subcellularLocation>
</comment>
<dbReference type="RefSeq" id="WP_046410041.1">
    <property type="nucleotide sequence ID" value="NZ_SSTI01000002.1"/>
</dbReference>
<name>A0ABY2QN97_9SPHN</name>
<feature type="region of interest" description="Disordered" evidence="14">
    <location>
        <begin position="395"/>
        <end position="417"/>
    </location>
</feature>
<keyword evidence="12" id="KW-0346">Stress response</keyword>
<evidence type="ECO:0000313" key="17">
    <source>
        <dbReference type="EMBL" id="THG41763.1"/>
    </source>
</evidence>
<dbReference type="SMART" id="SM00228">
    <property type="entry name" value="PDZ"/>
    <property type="match status" value="2"/>
</dbReference>
<keyword evidence="11" id="KW-0720">Serine protease</keyword>
<dbReference type="NCBIfam" id="TIGR02037">
    <property type="entry name" value="degP_htrA_DO"/>
    <property type="match status" value="1"/>
</dbReference>
<keyword evidence="18" id="KW-1185">Reference proteome</keyword>
<dbReference type="InterPro" id="IPR001478">
    <property type="entry name" value="PDZ"/>
</dbReference>
<evidence type="ECO:0000256" key="14">
    <source>
        <dbReference type="SAM" id="MobiDB-lite"/>
    </source>
</evidence>
<proteinExistence type="inferred from homology"/>
<dbReference type="InterPro" id="IPR011782">
    <property type="entry name" value="Pept_S1C_Do"/>
</dbReference>
<organism evidence="17 18">
    <name type="scientific">Sphingomonas olei</name>
    <dbReference type="NCBI Taxonomy" id="1886787"/>
    <lineage>
        <taxon>Bacteria</taxon>
        <taxon>Pseudomonadati</taxon>
        <taxon>Pseudomonadota</taxon>
        <taxon>Alphaproteobacteria</taxon>
        <taxon>Sphingomonadales</taxon>
        <taxon>Sphingomonadaceae</taxon>
        <taxon>Sphingomonas</taxon>
    </lineage>
</organism>